<gene>
    <name evidence="2" type="ORF">G7070_05825</name>
</gene>
<proteinExistence type="predicted"/>
<keyword evidence="1" id="KW-0812">Transmembrane</keyword>
<evidence type="ECO:0000313" key="2">
    <source>
        <dbReference type="EMBL" id="QIK71879.1"/>
    </source>
</evidence>
<evidence type="ECO:0000256" key="1">
    <source>
        <dbReference type="SAM" id="Phobius"/>
    </source>
</evidence>
<dbReference type="Proteomes" id="UP000501058">
    <property type="component" value="Chromosome"/>
</dbReference>
<dbReference type="EMBL" id="CP049865">
    <property type="protein sequence ID" value="QIK71879.1"/>
    <property type="molecule type" value="Genomic_DNA"/>
</dbReference>
<accession>A0A6G7Y589</accession>
<protein>
    <submittedName>
        <fullName evidence="2">AzlD domain-containing protein</fullName>
    </submittedName>
</protein>
<keyword evidence="1" id="KW-1133">Transmembrane helix</keyword>
<dbReference type="InterPro" id="IPR008407">
    <property type="entry name" value="Brnchd-chn_aa_trnsp_AzlD"/>
</dbReference>
<name>A0A6G7Y589_9ACTN</name>
<keyword evidence="1" id="KW-0472">Membrane</keyword>
<dbReference type="KEGG" id="prv:G7070_05825"/>
<sequence>MTQMWVWVLGACAIAYLTKLSGFLVPDSLLERPWVTTVSAGMTVGLLTSLVTVNTLVTGTAVVLDARIAALAAAAVALWLRAPYIVVVLVGALAAAAVRFAGF</sequence>
<dbReference type="RefSeq" id="WP_166232704.1">
    <property type="nucleotide sequence ID" value="NZ_CP049865.1"/>
</dbReference>
<keyword evidence="3" id="KW-1185">Reference proteome</keyword>
<organism evidence="2 3">
    <name type="scientific">Propioniciclava coleopterorum</name>
    <dbReference type="NCBI Taxonomy" id="2714937"/>
    <lineage>
        <taxon>Bacteria</taxon>
        <taxon>Bacillati</taxon>
        <taxon>Actinomycetota</taxon>
        <taxon>Actinomycetes</taxon>
        <taxon>Propionibacteriales</taxon>
        <taxon>Propionibacteriaceae</taxon>
        <taxon>Propioniciclava</taxon>
    </lineage>
</organism>
<feature type="transmembrane region" description="Helical" evidence="1">
    <location>
        <begin position="46"/>
        <end position="66"/>
    </location>
</feature>
<dbReference type="AlphaFoldDB" id="A0A6G7Y589"/>
<evidence type="ECO:0000313" key="3">
    <source>
        <dbReference type="Proteomes" id="UP000501058"/>
    </source>
</evidence>
<dbReference type="Pfam" id="PF05437">
    <property type="entry name" value="AzlD"/>
    <property type="match status" value="1"/>
</dbReference>
<feature type="transmembrane region" description="Helical" evidence="1">
    <location>
        <begin position="78"/>
        <end position="101"/>
    </location>
</feature>
<reference evidence="2 3" key="1">
    <citation type="submission" date="2020-03" db="EMBL/GenBank/DDBJ databases">
        <title>Propioniciclava sp. nov., isolated from Hydrophilus acuminatus.</title>
        <authorList>
            <person name="Hyun D.-W."/>
            <person name="Bae J.-W."/>
        </authorList>
    </citation>
    <scope>NUCLEOTIDE SEQUENCE [LARGE SCALE GENOMIC DNA]</scope>
    <source>
        <strain evidence="2 3">HDW11</strain>
    </source>
</reference>